<dbReference type="Pfam" id="PF02470">
    <property type="entry name" value="MlaD"/>
    <property type="match status" value="1"/>
</dbReference>
<dbReference type="InterPro" id="IPR052336">
    <property type="entry name" value="MlaD_Phospholipid_Transporter"/>
</dbReference>
<name>A0A934NPV6_9NOCA</name>
<feature type="domain" description="Mammalian cell entry C-terminal" evidence="3">
    <location>
        <begin position="121"/>
        <end position="321"/>
    </location>
</feature>
<dbReference type="PROSITE" id="PS51257">
    <property type="entry name" value="PROKAR_LIPOPROTEIN"/>
    <property type="match status" value="1"/>
</dbReference>
<evidence type="ECO:0000259" key="3">
    <source>
        <dbReference type="Pfam" id="PF11887"/>
    </source>
</evidence>
<accession>A0A934NPV6</accession>
<dbReference type="PANTHER" id="PTHR33371:SF17">
    <property type="entry name" value="MCE-FAMILY PROTEIN MCE1B"/>
    <property type="match status" value="1"/>
</dbReference>
<dbReference type="InterPro" id="IPR024516">
    <property type="entry name" value="Mce_C"/>
</dbReference>
<evidence type="ECO:0000256" key="1">
    <source>
        <dbReference type="SAM" id="Phobius"/>
    </source>
</evidence>
<evidence type="ECO:0000313" key="4">
    <source>
        <dbReference type="EMBL" id="MBJ8339097.1"/>
    </source>
</evidence>
<dbReference type="Proteomes" id="UP000655868">
    <property type="component" value="Unassembled WGS sequence"/>
</dbReference>
<keyword evidence="5" id="KW-1185">Reference proteome</keyword>
<dbReference type="GO" id="GO:0005576">
    <property type="term" value="C:extracellular region"/>
    <property type="evidence" value="ECO:0007669"/>
    <property type="project" value="TreeGrafter"/>
</dbReference>
<keyword evidence="1" id="KW-0812">Transmembrane</keyword>
<keyword evidence="1" id="KW-0472">Membrane</keyword>
<proteinExistence type="predicted"/>
<keyword evidence="1" id="KW-1133">Transmembrane helix</keyword>
<dbReference type="Pfam" id="PF11887">
    <property type="entry name" value="Mce4_CUP1"/>
    <property type="match status" value="1"/>
</dbReference>
<feature type="domain" description="Mce/MlaD" evidence="2">
    <location>
        <begin position="39"/>
        <end position="111"/>
    </location>
</feature>
<comment type="caution">
    <text evidence="4">The sequence shown here is derived from an EMBL/GenBank/DDBJ whole genome shotgun (WGS) entry which is preliminary data.</text>
</comment>
<gene>
    <name evidence="4" type="ORF">JGU71_09385</name>
</gene>
<reference evidence="4" key="1">
    <citation type="submission" date="2020-12" db="EMBL/GenBank/DDBJ databases">
        <title>Antrihabitans popcorni sp. nov. and Antrihabitans auranticaus sp. nov., isolated from a larva cave.</title>
        <authorList>
            <person name="Lee S.D."/>
            <person name="Kim I.S."/>
        </authorList>
    </citation>
    <scope>NUCLEOTIDE SEQUENCE</scope>
    <source>
        <strain evidence="4">YC3-6</strain>
    </source>
</reference>
<dbReference type="PANTHER" id="PTHR33371">
    <property type="entry name" value="INTERMEMBRANE PHOSPHOLIPID TRANSPORT SYSTEM BINDING PROTEIN MLAD-RELATED"/>
    <property type="match status" value="1"/>
</dbReference>
<evidence type="ECO:0000313" key="5">
    <source>
        <dbReference type="Proteomes" id="UP000655868"/>
    </source>
</evidence>
<evidence type="ECO:0000259" key="2">
    <source>
        <dbReference type="Pfam" id="PF02470"/>
    </source>
</evidence>
<dbReference type="InterPro" id="IPR003399">
    <property type="entry name" value="Mce/MlaD"/>
</dbReference>
<dbReference type="InterPro" id="IPR005693">
    <property type="entry name" value="Mce"/>
</dbReference>
<organism evidence="4 5">
    <name type="scientific">Antrihabitans stalagmiti</name>
    <dbReference type="NCBI Taxonomy" id="2799499"/>
    <lineage>
        <taxon>Bacteria</taxon>
        <taxon>Bacillati</taxon>
        <taxon>Actinomycetota</taxon>
        <taxon>Actinomycetes</taxon>
        <taxon>Mycobacteriales</taxon>
        <taxon>Nocardiaceae</taxon>
        <taxon>Antrihabitans</taxon>
    </lineage>
</organism>
<dbReference type="NCBIfam" id="TIGR00996">
    <property type="entry name" value="Mtu_fam_mce"/>
    <property type="match status" value="1"/>
</dbReference>
<dbReference type="RefSeq" id="WP_199703814.1">
    <property type="nucleotide sequence ID" value="NZ_JAEMNV010000003.1"/>
</dbReference>
<dbReference type="GO" id="GO:0051701">
    <property type="term" value="P:biological process involved in interaction with host"/>
    <property type="evidence" value="ECO:0007669"/>
    <property type="project" value="TreeGrafter"/>
</dbReference>
<dbReference type="EMBL" id="JAEMNV010000003">
    <property type="protein sequence ID" value="MBJ8339097.1"/>
    <property type="molecule type" value="Genomic_DNA"/>
</dbReference>
<sequence>MMTLRAAVVRLTIFVAVVTACTVVIVTALRTPVEGKQFEYDALFADVSGLFAGDDVRMSGVQVGKVETVELDGVVARVRFTVQTDRPVFRTTQPAIRYQNLLGQRYIELVQPESADAPVESDYTFPLESTISSFDVSKLFNGFRPLFDTLDSAQLNRFGENILRVLQGDGAGIGPVLADLDSLTKYAKDREAVIVLLIKNLGEISNQIAGKSAQVGDLVEQLGSLLSRFSTKADEIVVSTKTANRALQPAVELLEQLQDSYDQSYLPLDGLFRRLTPRADQLVEILSLVPSLLSGLDSRTDAASYNCTSGGADIPGIGNVVLGNQSLVVCK</sequence>
<dbReference type="AlphaFoldDB" id="A0A934NPV6"/>
<protein>
    <submittedName>
        <fullName evidence="4">MCE family protein</fullName>
    </submittedName>
</protein>
<feature type="transmembrane region" description="Helical" evidence="1">
    <location>
        <begin position="7"/>
        <end position="29"/>
    </location>
</feature>